<dbReference type="Proteomes" id="UP000176377">
    <property type="component" value="Unassembled WGS sequence"/>
</dbReference>
<dbReference type="InterPro" id="IPR010380">
    <property type="entry name" value="DUF975"/>
</dbReference>
<comment type="caution">
    <text evidence="2">The sequence shown here is derived from an EMBL/GenBank/DDBJ whole genome shotgun (WGS) entry which is preliminary data.</text>
</comment>
<evidence type="ECO:0008006" key="4">
    <source>
        <dbReference type="Google" id="ProtNLM"/>
    </source>
</evidence>
<keyword evidence="1" id="KW-0472">Membrane</keyword>
<dbReference type="PANTHER" id="PTHR40076">
    <property type="entry name" value="MEMBRANE PROTEIN-RELATED"/>
    <property type="match status" value="1"/>
</dbReference>
<feature type="transmembrane region" description="Helical" evidence="1">
    <location>
        <begin position="156"/>
        <end position="189"/>
    </location>
</feature>
<organism evidence="2 3">
    <name type="scientific">Candidatus Kaiserbacteria bacterium RIFCSPHIGHO2_01_FULL_56_24</name>
    <dbReference type="NCBI Taxonomy" id="1798487"/>
    <lineage>
        <taxon>Bacteria</taxon>
        <taxon>Candidatus Kaiseribacteriota</taxon>
    </lineage>
</organism>
<evidence type="ECO:0000313" key="2">
    <source>
        <dbReference type="EMBL" id="OGG58484.1"/>
    </source>
</evidence>
<name>A0A1F6DAP3_9BACT</name>
<dbReference type="PANTHER" id="PTHR40076:SF1">
    <property type="entry name" value="MEMBRANE PROTEIN"/>
    <property type="match status" value="1"/>
</dbReference>
<accession>A0A1F6DAP3</accession>
<dbReference type="AlphaFoldDB" id="A0A1F6DAP3"/>
<feature type="transmembrane region" description="Helical" evidence="1">
    <location>
        <begin position="100"/>
        <end position="132"/>
    </location>
</feature>
<reference evidence="2 3" key="1">
    <citation type="journal article" date="2016" name="Nat. Commun.">
        <title>Thousands of microbial genomes shed light on interconnected biogeochemical processes in an aquifer system.</title>
        <authorList>
            <person name="Anantharaman K."/>
            <person name="Brown C.T."/>
            <person name="Hug L.A."/>
            <person name="Sharon I."/>
            <person name="Castelle C.J."/>
            <person name="Probst A.J."/>
            <person name="Thomas B.C."/>
            <person name="Singh A."/>
            <person name="Wilkins M.J."/>
            <person name="Karaoz U."/>
            <person name="Brodie E.L."/>
            <person name="Williams K.H."/>
            <person name="Hubbard S.S."/>
            <person name="Banfield J.F."/>
        </authorList>
    </citation>
    <scope>NUCLEOTIDE SEQUENCE [LARGE SCALE GENOMIC DNA]</scope>
</reference>
<feature type="transmembrane region" description="Helical" evidence="1">
    <location>
        <begin position="21"/>
        <end position="41"/>
    </location>
</feature>
<gene>
    <name evidence="2" type="ORF">A2765_02005</name>
</gene>
<keyword evidence="1" id="KW-0812">Transmembrane</keyword>
<sequence>MQKLSVGASIRFGWETFKKRPFFLIGVVLGVMIVSGILGSLPKQQGIMTILLTLAVLVINILIEMGLLSFAIKAQDDIAHLRLHDFWHPRSFWKYLGVKILTGVIVIIGLILLIVPGIIAALALMFATYLIIDRDLGPIEAIKESMRLTKGNRWNLFLLILALIGINILGAIALFVGLFVSIPVSLLALAHAYRTLAGKGVAPVSV</sequence>
<evidence type="ECO:0000313" key="3">
    <source>
        <dbReference type="Proteomes" id="UP000176377"/>
    </source>
</evidence>
<protein>
    <recommendedName>
        <fullName evidence="4">Glycerophosphoryl diester phosphodiesterase membrane domain-containing protein</fullName>
    </recommendedName>
</protein>
<dbReference type="EMBL" id="MFLA01000032">
    <property type="protein sequence ID" value="OGG58484.1"/>
    <property type="molecule type" value="Genomic_DNA"/>
</dbReference>
<feature type="transmembrane region" description="Helical" evidence="1">
    <location>
        <begin position="47"/>
        <end position="72"/>
    </location>
</feature>
<keyword evidence="1" id="KW-1133">Transmembrane helix</keyword>
<evidence type="ECO:0000256" key="1">
    <source>
        <dbReference type="SAM" id="Phobius"/>
    </source>
</evidence>
<proteinExistence type="predicted"/>
<dbReference type="Pfam" id="PF06161">
    <property type="entry name" value="DUF975"/>
    <property type="match status" value="1"/>
</dbReference>